<dbReference type="RefSeq" id="WP_064951002.1">
    <property type="nucleotide sequence ID" value="NZ_LZJS01000057.1"/>
</dbReference>
<feature type="transmembrane region" description="Helical" evidence="1">
    <location>
        <begin position="200"/>
        <end position="218"/>
    </location>
</feature>
<evidence type="ECO:0000256" key="1">
    <source>
        <dbReference type="SAM" id="Phobius"/>
    </source>
</evidence>
<proteinExistence type="predicted"/>
<feature type="transmembrane region" description="Helical" evidence="1">
    <location>
        <begin position="12"/>
        <end position="32"/>
    </location>
</feature>
<organism evidence="2 3">
    <name type="scientific">Mycobacterium colombiense</name>
    <dbReference type="NCBI Taxonomy" id="339268"/>
    <lineage>
        <taxon>Bacteria</taxon>
        <taxon>Bacillati</taxon>
        <taxon>Actinomycetota</taxon>
        <taxon>Actinomycetes</taxon>
        <taxon>Mycobacteriales</taxon>
        <taxon>Mycobacteriaceae</taxon>
        <taxon>Mycobacterium</taxon>
        <taxon>Mycobacterium avium complex (MAC)</taxon>
    </lineage>
</organism>
<gene>
    <name evidence="2" type="ORF">A5685_01675</name>
</gene>
<name>A0A1A2SG13_9MYCO</name>
<accession>A0A1A2SG13</accession>
<feature type="transmembrane region" description="Helical" evidence="1">
    <location>
        <begin position="149"/>
        <end position="179"/>
    </location>
</feature>
<sequence>MLSGLVSARLTTPALVIALSPVPVVVALVLLVHNERPYLSSVSYVLGRLVSLGALATAFMHVPRLFDVLVGPAPLWADWAVMVGGVILVAAGLRLWWRRGPTGGRGWDGRVGAITPAAAAGIGMFPMLANPKVLAASAAVGTQIASVRFTGAGAVIAVAYYALLANSTVAAPILAYFVVGPRIDSRLERLRRWIQDRQRAITALTLVIVGIAVVLYGVS</sequence>
<keyword evidence="1" id="KW-1133">Transmembrane helix</keyword>
<reference evidence="2 3" key="1">
    <citation type="submission" date="2016-06" db="EMBL/GenBank/DDBJ databases">
        <authorList>
            <person name="Kjaerup R.B."/>
            <person name="Dalgaard T.S."/>
            <person name="Juul-Madsen H.R."/>
        </authorList>
    </citation>
    <scope>NUCLEOTIDE SEQUENCE [LARGE SCALE GENOMIC DNA]</scope>
    <source>
        <strain evidence="2 3">E2464</strain>
    </source>
</reference>
<evidence type="ECO:0000313" key="3">
    <source>
        <dbReference type="Proteomes" id="UP000093861"/>
    </source>
</evidence>
<feature type="transmembrane region" description="Helical" evidence="1">
    <location>
        <begin position="75"/>
        <end position="97"/>
    </location>
</feature>
<feature type="transmembrane region" description="Helical" evidence="1">
    <location>
        <begin position="109"/>
        <end position="129"/>
    </location>
</feature>
<evidence type="ECO:0008006" key="4">
    <source>
        <dbReference type="Google" id="ProtNLM"/>
    </source>
</evidence>
<keyword evidence="1" id="KW-0812">Transmembrane</keyword>
<comment type="caution">
    <text evidence="2">The sequence shown here is derived from an EMBL/GenBank/DDBJ whole genome shotgun (WGS) entry which is preliminary data.</text>
</comment>
<keyword evidence="1" id="KW-0472">Membrane</keyword>
<dbReference type="Proteomes" id="UP000093861">
    <property type="component" value="Unassembled WGS sequence"/>
</dbReference>
<protein>
    <recommendedName>
        <fullName evidence="4">GAP family protein</fullName>
    </recommendedName>
</protein>
<dbReference type="AlphaFoldDB" id="A0A1A2SG13"/>
<dbReference type="InterPro" id="IPR021315">
    <property type="entry name" value="Gap/Sap"/>
</dbReference>
<dbReference type="Pfam" id="PF11139">
    <property type="entry name" value="SfLAP"/>
    <property type="match status" value="1"/>
</dbReference>
<evidence type="ECO:0000313" key="2">
    <source>
        <dbReference type="EMBL" id="OBH63114.1"/>
    </source>
</evidence>
<dbReference type="EMBL" id="LZJS01000057">
    <property type="protein sequence ID" value="OBH63114.1"/>
    <property type="molecule type" value="Genomic_DNA"/>
</dbReference>
<feature type="transmembrane region" description="Helical" evidence="1">
    <location>
        <begin position="44"/>
        <end position="63"/>
    </location>
</feature>